<feature type="transmembrane region" description="Helical" evidence="1">
    <location>
        <begin position="307"/>
        <end position="328"/>
    </location>
</feature>
<evidence type="ECO:0000256" key="1">
    <source>
        <dbReference type="SAM" id="Phobius"/>
    </source>
</evidence>
<dbReference type="AlphaFoldDB" id="A0A2N0HL63"/>
<keyword evidence="1" id="KW-1133">Transmembrane helix</keyword>
<keyword evidence="1" id="KW-0812">Transmembrane</keyword>
<keyword evidence="1" id="KW-0472">Membrane</keyword>
<organism evidence="2 3">
    <name type="scientific">Novosphingobium kunmingense</name>
    <dbReference type="NCBI Taxonomy" id="1211806"/>
    <lineage>
        <taxon>Bacteria</taxon>
        <taxon>Pseudomonadati</taxon>
        <taxon>Pseudomonadota</taxon>
        <taxon>Alphaproteobacteria</taxon>
        <taxon>Sphingomonadales</taxon>
        <taxon>Sphingomonadaceae</taxon>
        <taxon>Novosphingobium</taxon>
    </lineage>
</organism>
<feature type="transmembrane region" description="Helical" evidence="1">
    <location>
        <begin position="444"/>
        <end position="468"/>
    </location>
</feature>
<evidence type="ECO:0000313" key="3">
    <source>
        <dbReference type="Proteomes" id="UP000232587"/>
    </source>
</evidence>
<dbReference type="EMBL" id="PHUF01000003">
    <property type="protein sequence ID" value="PKB19660.1"/>
    <property type="molecule type" value="Genomic_DNA"/>
</dbReference>
<keyword evidence="3" id="KW-1185">Reference proteome</keyword>
<accession>A0A2N0HL63</accession>
<sequence>MATKVGSLLISLALESGAFSSGLKKAEKDMRDSVRRIQQVGEGMAQLGGRLSVAVTAPLTAFAALSVKAGSDAAELQSAFDQTFGTMSKGMTEWARVTGDAMGRSTQELQRAANTFGIFFNQAAPTKAAAADLSRTFSVLAQDLSSFYNVDAQTALDKLRSGLSGESEPLRDFGVFMTEAAVKAKAMEMGLVGAGGALSEQAKIMARAQIILEATRNAQGDVARTSDGLANRTRAASAAMQELQVSVGQKLQPVMLKLLDLADKVLGAFNSLSPGAQTAVIALGGIAAVAGPVLIGLGAIVSATAPFTAAIAAIGASGGMMAAVSAGFTGLAAALGPVLIPIAAVAAAGALIYANWGTIGPLLGQLKTVFVETLGPPLQNLIGAVSAAFSGLWKGPLGDLIKAVWPVLLQLGKVFSQVMGGTLLVVAKGAATGLGVIFNSIAAAIRALAVLFDGTLATAAIAAMARLVTGVREWLVGKLGAVWKTVTDKIETVKRGFFNLYDAVVGHSYVPDMVDGIAAEMARLDAVMVAPAQKATSKAAEAFKAMADRIKPLLDRLFPQMAALNAFRADNAAIDAAAAAGPAKGGISPELAEQARLALALQGVGADIAAPLQAITDALEMDKPLIDFDKIAAGLDALGQKLGGGVAEKISGLKDGIRSFGLSAQDAFVTVADNLKGLILGAQSLGDALRNIAAQFASKILDKAFDALGSALKIPGFATGTQFAPGGLALVGERGPEFVNLPRGARVHTASDTRDMLAQPAPARNITMIVNTPNADSFRRSERQIDRDLRRRVGP</sequence>
<comment type="caution">
    <text evidence="2">The sequence shown here is derived from an EMBL/GenBank/DDBJ whole genome shotgun (WGS) entry which is preliminary data.</text>
</comment>
<dbReference type="OrthoDB" id="8019720at2"/>
<reference evidence="2 3" key="1">
    <citation type="submission" date="2017-11" db="EMBL/GenBank/DDBJ databases">
        <title>Genomic Encyclopedia of Type Strains, Phase III (KMG-III): the genomes of soil and plant-associated and newly described type strains.</title>
        <authorList>
            <person name="Whitman W."/>
        </authorList>
    </citation>
    <scope>NUCLEOTIDE SEQUENCE [LARGE SCALE GENOMIC DNA]</scope>
    <source>
        <strain evidence="2 3">CGMCC 1.12274</strain>
    </source>
</reference>
<dbReference type="RefSeq" id="WP_100867107.1">
    <property type="nucleotide sequence ID" value="NZ_PHUF01000003.1"/>
</dbReference>
<protein>
    <submittedName>
        <fullName evidence="2">Uncharacterized protein</fullName>
    </submittedName>
</protein>
<dbReference type="Proteomes" id="UP000232587">
    <property type="component" value="Unassembled WGS sequence"/>
</dbReference>
<evidence type="ECO:0000313" key="2">
    <source>
        <dbReference type="EMBL" id="PKB19660.1"/>
    </source>
</evidence>
<name>A0A2N0HL63_9SPHN</name>
<feature type="transmembrane region" description="Helical" evidence="1">
    <location>
        <begin position="334"/>
        <end position="356"/>
    </location>
</feature>
<proteinExistence type="predicted"/>
<feature type="transmembrane region" description="Helical" evidence="1">
    <location>
        <begin position="418"/>
        <end position="438"/>
    </location>
</feature>
<gene>
    <name evidence="2" type="ORF">B0I00_1900</name>
</gene>
<feature type="transmembrane region" description="Helical" evidence="1">
    <location>
        <begin position="279"/>
        <end position="300"/>
    </location>
</feature>